<feature type="coiled-coil region" evidence="7">
    <location>
        <begin position="90"/>
        <end position="142"/>
    </location>
</feature>
<evidence type="ECO:0000256" key="1">
    <source>
        <dbReference type="ARBA" id="ARBA00004138"/>
    </source>
</evidence>
<dbReference type="AlphaFoldDB" id="A0A8C9U6B4"/>
<keyword evidence="11" id="KW-1185">Reference proteome</keyword>
<dbReference type="Ensembl" id="ENSSFOT00015072594.1">
    <property type="protein sequence ID" value="ENSSFOP00015058078.1"/>
    <property type="gene ID" value="ENSSFOG00015032253.1"/>
</dbReference>
<reference evidence="10" key="2">
    <citation type="submission" date="2025-08" db="UniProtKB">
        <authorList>
            <consortium name="Ensembl"/>
        </authorList>
    </citation>
    <scope>IDENTIFICATION</scope>
</reference>
<dbReference type="OrthoDB" id="10259713at2759"/>
<feature type="compositionally biased region" description="Basic and acidic residues" evidence="8">
    <location>
        <begin position="1"/>
        <end position="29"/>
    </location>
</feature>
<evidence type="ECO:0000313" key="11">
    <source>
        <dbReference type="Proteomes" id="UP000694397"/>
    </source>
</evidence>
<feature type="coiled-coil region" evidence="7">
    <location>
        <begin position="182"/>
        <end position="212"/>
    </location>
</feature>
<dbReference type="GO" id="GO:0005930">
    <property type="term" value="C:axoneme"/>
    <property type="evidence" value="ECO:0007669"/>
    <property type="project" value="TreeGrafter"/>
</dbReference>
<comment type="similarity">
    <text evidence="5">Belongs to the CFAP263 family.</text>
</comment>
<evidence type="ECO:0000313" key="10">
    <source>
        <dbReference type="Ensembl" id="ENSSFOP00015058078.1"/>
    </source>
</evidence>
<dbReference type="InterPro" id="IPR051885">
    <property type="entry name" value="CC_CF"/>
</dbReference>
<dbReference type="GO" id="GO:0036064">
    <property type="term" value="C:ciliary basal body"/>
    <property type="evidence" value="ECO:0007669"/>
    <property type="project" value="TreeGrafter"/>
</dbReference>
<evidence type="ECO:0000256" key="6">
    <source>
        <dbReference type="ARBA" id="ARBA00044798"/>
    </source>
</evidence>
<keyword evidence="2" id="KW-0970">Cilium biogenesis/degradation</keyword>
<dbReference type="Pfam" id="PF13870">
    <property type="entry name" value="CCDC113_CCDC96_CC"/>
    <property type="match status" value="1"/>
</dbReference>
<dbReference type="GeneTree" id="ENSGT00940000154521"/>
<dbReference type="Proteomes" id="UP000694397">
    <property type="component" value="Chromosome 7"/>
</dbReference>
<dbReference type="InterPro" id="IPR025254">
    <property type="entry name" value="CCDC113/CCDC96_CC"/>
</dbReference>
<sequence>MAEPGKRSGDQTAHTEQRNSVKLMEELRRSNAALRSETEMLERHLSRLDPRPRAPEAETEASPAAPHADTAAGHGWKLKARTAAQERLQRLTVEQKCEVAQKELDEMRGDLQKLKATSERVLNNYRATLEEADIHLVEIKKANNEFDRHIAKAFREKSGILMGAEKVVRYLDRRMRAKDALVEKLRLKNADLKVQKRKLQMQLQEKEELDEALHEVDFQQLKIENSQYLEHIDERNQDLLCCKLTAGKALQVLNSHKKKLQSMMDESKLLSSDIAARRQILGKIEAETVQAEKERSKAEALNQRLRSQLEKFHVPHVLEYVTAKTTHSELEQNVRAWERKVEISEVGLLPQSNVLVGVFKMSILHFPPEPPRYPYTPSLVL</sequence>
<evidence type="ECO:0000256" key="3">
    <source>
        <dbReference type="ARBA" id="ARBA00023054"/>
    </source>
</evidence>
<evidence type="ECO:0000259" key="9">
    <source>
        <dbReference type="Pfam" id="PF13870"/>
    </source>
</evidence>
<protein>
    <recommendedName>
        <fullName evidence="6">Cilia- and flagella-associated protein 263</fullName>
    </recommendedName>
</protein>
<dbReference type="GO" id="GO:0060271">
    <property type="term" value="P:cilium assembly"/>
    <property type="evidence" value="ECO:0007669"/>
    <property type="project" value="TreeGrafter"/>
</dbReference>
<feature type="coiled-coil region" evidence="7">
    <location>
        <begin position="281"/>
        <end position="340"/>
    </location>
</feature>
<keyword evidence="4" id="KW-0966">Cell projection</keyword>
<feature type="compositionally biased region" description="Low complexity" evidence="8">
    <location>
        <begin position="60"/>
        <end position="73"/>
    </location>
</feature>
<feature type="domain" description="CCDC113/CCDC96 coiled-coil" evidence="9">
    <location>
        <begin position="175"/>
        <end position="344"/>
    </location>
</feature>
<accession>A0A8C9U6B4</accession>
<evidence type="ECO:0000256" key="7">
    <source>
        <dbReference type="SAM" id="Coils"/>
    </source>
</evidence>
<evidence type="ECO:0000256" key="5">
    <source>
        <dbReference type="ARBA" id="ARBA00044506"/>
    </source>
</evidence>
<keyword evidence="3 7" id="KW-0175">Coiled coil</keyword>
<evidence type="ECO:0000256" key="4">
    <source>
        <dbReference type="ARBA" id="ARBA00023273"/>
    </source>
</evidence>
<organism evidence="10 11">
    <name type="scientific">Scleropages formosus</name>
    <name type="common">Asian bonytongue</name>
    <name type="synonym">Osteoglossum formosum</name>
    <dbReference type="NCBI Taxonomy" id="113540"/>
    <lineage>
        <taxon>Eukaryota</taxon>
        <taxon>Metazoa</taxon>
        <taxon>Chordata</taxon>
        <taxon>Craniata</taxon>
        <taxon>Vertebrata</taxon>
        <taxon>Euteleostomi</taxon>
        <taxon>Actinopterygii</taxon>
        <taxon>Neopterygii</taxon>
        <taxon>Teleostei</taxon>
        <taxon>Osteoglossocephala</taxon>
        <taxon>Osteoglossomorpha</taxon>
        <taxon>Osteoglossiformes</taxon>
        <taxon>Osteoglossidae</taxon>
        <taxon>Scleropages</taxon>
    </lineage>
</organism>
<feature type="compositionally biased region" description="Basic and acidic residues" evidence="8">
    <location>
        <begin position="36"/>
        <end position="56"/>
    </location>
</feature>
<comment type="subcellular location">
    <subcellularLocation>
        <location evidence="1">Cell projection</location>
        <location evidence="1">Cilium</location>
    </subcellularLocation>
</comment>
<evidence type="ECO:0000256" key="2">
    <source>
        <dbReference type="ARBA" id="ARBA00022794"/>
    </source>
</evidence>
<reference evidence="10 11" key="1">
    <citation type="submission" date="2019-04" db="EMBL/GenBank/DDBJ databases">
        <authorList>
            <consortium name="Wellcome Sanger Institute Data Sharing"/>
        </authorList>
    </citation>
    <scope>NUCLEOTIDE SEQUENCE [LARGE SCALE GENOMIC DNA]</scope>
</reference>
<feature type="region of interest" description="Disordered" evidence="8">
    <location>
        <begin position="1"/>
        <end position="73"/>
    </location>
</feature>
<name>A0A8C9U6B4_SCLFO</name>
<dbReference type="PANTHER" id="PTHR15654:SF2">
    <property type="entry name" value="COILED-COIL DOMAIN-CONTAINING PROTEIN 113"/>
    <property type="match status" value="1"/>
</dbReference>
<dbReference type="PANTHER" id="PTHR15654">
    <property type="entry name" value="COILED-COIL DOMAIN-CONTAINING PROTEIN 113-RELATED"/>
    <property type="match status" value="1"/>
</dbReference>
<reference evidence="10" key="3">
    <citation type="submission" date="2025-09" db="UniProtKB">
        <authorList>
            <consortium name="Ensembl"/>
        </authorList>
    </citation>
    <scope>IDENTIFICATION</scope>
</reference>
<evidence type="ECO:0000256" key="8">
    <source>
        <dbReference type="SAM" id="MobiDB-lite"/>
    </source>
</evidence>
<gene>
    <name evidence="10" type="primary">cfap263</name>
</gene>
<proteinExistence type="inferred from homology"/>